<dbReference type="GO" id="GO:0004497">
    <property type="term" value="F:monooxygenase activity"/>
    <property type="evidence" value="ECO:0007669"/>
    <property type="project" value="UniProtKB-KW"/>
</dbReference>
<comment type="caution">
    <text evidence="9">The sequence shown here is derived from an EMBL/GenBank/DDBJ whole genome shotgun (WGS) entry which is preliminary data.</text>
</comment>
<keyword evidence="7 8" id="KW-0503">Monooxygenase</keyword>
<evidence type="ECO:0000313" key="9">
    <source>
        <dbReference type="EMBL" id="NIJ09965.1"/>
    </source>
</evidence>
<dbReference type="RefSeq" id="WP_167165775.1">
    <property type="nucleotide sequence ID" value="NZ_JAAOYM010000001.1"/>
</dbReference>
<gene>
    <name evidence="9" type="ORF">FHU38_000309</name>
</gene>
<dbReference type="InterPro" id="IPR036396">
    <property type="entry name" value="Cyt_P450_sf"/>
</dbReference>
<dbReference type="PRINTS" id="PR00385">
    <property type="entry name" value="P450"/>
</dbReference>
<protein>
    <submittedName>
        <fullName evidence="9">Pentalenolactone synthase</fullName>
        <ecNumber evidence="9">1.14.19.8</ecNumber>
    </submittedName>
</protein>
<dbReference type="EC" id="1.14.19.8" evidence="9"/>
<keyword evidence="5 8" id="KW-0560">Oxidoreductase</keyword>
<dbReference type="InterPro" id="IPR002397">
    <property type="entry name" value="Cyt_P450_B"/>
</dbReference>
<evidence type="ECO:0000313" key="10">
    <source>
        <dbReference type="Proteomes" id="UP000545493"/>
    </source>
</evidence>
<evidence type="ECO:0000256" key="8">
    <source>
        <dbReference type="RuleBase" id="RU000461"/>
    </source>
</evidence>
<keyword evidence="3 8" id="KW-0349">Heme</keyword>
<dbReference type="CDD" id="cd11031">
    <property type="entry name" value="Cyp158A-like"/>
    <property type="match status" value="1"/>
</dbReference>
<evidence type="ECO:0000256" key="3">
    <source>
        <dbReference type="ARBA" id="ARBA00022617"/>
    </source>
</evidence>
<comment type="cofactor">
    <cofactor evidence="1">
        <name>heme</name>
        <dbReference type="ChEBI" id="CHEBI:30413"/>
    </cofactor>
</comment>
<dbReference type="EMBL" id="JAAOYM010000001">
    <property type="protein sequence ID" value="NIJ09965.1"/>
    <property type="molecule type" value="Genomic_DNA"/>
</dbReference>
<dbReference type="InterPro" id="IPR017972">
    <property type="entry name" value="Cyt_P450_CS"/>
</dbReference>
<organism evidence="9 10">
    <name type="scientific">Saccharomonospora amisosensis</name>
    <dbReference type="NCBI Taxonomy" id="1128677"/>
    <lineage>
        <taxon>Bacteria</taxon>
        <taxon>Bacillati</taxon>
        <taxon>Actinomycetota</taxon>
        <taxon>Actinomycetes</taxon>
        <taxon>Pseudonocardiales</taxon>
        <taxon>Pseudonocardiaceae</taxon>
        <taxon>Saccharomonospora</taxon>
    </lineage>
</organism>
<dbReference type="PROSITE" id="PS00086">
    <property type="entry name" value="CYTOCHROME_P450"/>
    <property type="match status" value="1"/>
</dbReference>
<dbReference type="InterPro" id="IPR001128">
    <property type="entry name" value="Cyt_P450"/>
</dbReference>
<name>A0A7X5UL33_9PSEU</name>
<dbReference type="PRINTS" id="PR00359">
    <property type="entry name" value="BP450"/>
</dbReference>
<evidence type="ECO:0000256" key="5">
    <source>
        <dbReference type="ARBA" id="ARBA00023002"/>
    </source>
</evidence>
<dbReference type="GO" id="GO:0016705">
    <property type="term" value="F:oxidoreductase activity, acting on paired donors, with incorporation or reduction of molecular oxygen"/>
    <property type="evidence" value="ECO:0007669"/>
    <property type="project" value="InterPro"/>
</dbReference>
<sequence length="392" mass="42887">MITPPTLPFAQPHPLRVPPVLRRLRTRGVVHEVRTAVGHGAWLVTGYEEVRRLLADDRLGRAHPDPEHAPRTGESALFGGPLGNFDTEYADHARMRSQLQPHFTPKHLRALRPRVEELTQQLLDELAAKPKPADLHTALALPLPILVICELLGVPYEDRDRFRVWTQAAGDIRDRARSEQGLAELFDYGRELVHRKRTAPGDDVISRLAADSDIADDEAAMLAMALLFAGHETTVTQLGIGALLLLTNPAQWQALAENPGLVPNAVEELLRAPGKGNGGIPRYARTDLEVGGVTIRAGELVLLDNGAANHDPAVFAEPDRVDIGRDAARTHLTFGHGMRYCIGAPLARLELQAAFGALTARFPTMRPAVPAQRLTLRRDVLTGGLAELPVTW</sequence>
<dbReference type="GO" id="GO:0005506">
    <property type="term" value="F:iron ion binding"/>
    <property type="evidence" value="ECO:0007669"/>
    <property type="project" value="InterPro"/>
</dbReference>
<evidence type="ECO:0000256" key="6">
    <source>
        <dbReference type="ARBA" id="ARBA00023004"/>
    </source>
</evidence>
<proteinExistence type="inferred from homology"/>
<keyword evidence="10" id="KW-1185">Reference proteome</keyword>
<dbReference type="Pfam" id="PF00067">
    <property type="entry name" value="p450"/>
    <property type="match status" value="1"/>
</dbReference>
<dbReference type="Proteomes" id="UP000545493">
    <property type="component" value="Unassembled WGS sequence"/>
</dbReference>
<dbReference type="GO" id="GO:0020037">
    <property type="term" value="F:heme binding"/>
    <property type="evidence" value="ECO:0007669"/>
    <property type="project" value="InterPro"/>
</dbReference>
<reference evidence="9 10" key="1">
    <citation type="submission" date="2020-03" db="EMBL/GenBank/DDBJ databases">
        <title>Sequencing the genomes of 1000 actinobacteria strains.</title>
        <authorList>
            <person name="Klenk H.-P."/>
        </authorList>
    </citation>
    <scope>NUCLEOTIDE SEQUENCE [LARGE SCALE GENOMIC DNA]</scope>
    <source>
        <strain evidence="9 10">DSM 45685</strain>
    </source>
</reference>
<accession>A0A7X5UL33</accession>
<dbReference type="PANTHER" id="PTHR46696:SF5">
    <property type="entry name" value="CYTOCHROME P450 BJ-1"/>
    <property type="match status" value="1"/>
</dbReference>
<evidence type="ECO:0000256" key="1">
    <source>
        <dbReference type="ARBA" id="ARBA00001971"/>
    </source>
</evidence>
<evidence type="ECO:0000256" key="4">
    <source>
        <dbReference type="ARBA" id="ARBA00022723"/>
    </source>
</evidence>
<dbReference type="SUPFAM" id="SSF48264">
    <property type="entry name" value="Cytochrome P450"/>
    <property type="match status" value="1"/>
</dbReference>
<dbReference type="PANTHER" id="PTHR46696">
    <property type="entry name" value="P450, PUTATIVE (EUROFUNG)-RELATED"/>
    <property type="match status" value="1"/>
</dbReference>
<dbReference type="AlphaFoldDB" id="A0A7X5UL33"/>
<evidence type="ECO:0000256" key="7">
    <source>
        <dbReference type="ARBA" id="ARBA00023033"/>
    </source>
</evidence>
<keyword evidence="6 8" id="KW-0408">Iron</keyword>
<dbReference type="FunFam" id="1.10.630.10:FF:000018">
    <property type="entry name" value="Cytochrome P450 monooxygenase"/>
    <property type="match status" value="1"/>
</dbReference>
<comment type="similarity">
    <text evidence="2 8">Belongs to the cytochrome P450 family.</text>
</comment>
<dbReference type="Gene3D" id="1.10.630.10">
    <property type="entry name" value="Cytochrome P450"/>
    <property type="match status" value="1"/>
</dbReference>
<evidence type="ECO:0000256" key="2">
    <source>
        <dbReference type="ARBA" id="ARBA00010617"/>
    </source>
</evidence>
<keyword evidence="4 8" id="KW-0479">Metal-binding</keyword>